<keyword evidence="1" id="KW-1133">Transmembrane helix</keyword>
<evidence type="ECO:0000313" key="2">
    <source>
        <dbReference type="EMBL" id="EMR00288.1"/>
    </source>
</evidence>
<keyword evidence="3" id="KW-1185">Reference proteome</keyword>
<reference evidence="2 3" key="1">
    <citation type="journal article" date="2013" name="Genome Announc.">
        <title>Draft Genome Sequence of Arthrobacter gangotriensis Strain Lz1yT, Isolated from a Penguin Rookery Soil Sample Collected in Antarctica, near the Indian Station Dakshin Gangotri.</title>
        <authorList>
            <person name="Shivaji S."/>
            <person name="Ara S."/>
            <person name="Bandi S."/>
            <person name="Singh A."/>
            <person name="Kumar Pinnaka A."/>
        </authorList>
    </citation>
    <scope>NUCLEOTIDE SEQUENCE [LARGE SCALE GENOMIC DNA]</scope>
    <source>
        <strain evidence="2 3">Lz1y</strain>
    </source>
</reference>
<proteinExistence type="predicted"/>
<evidence type="ECO:0000313" key="3">
    <source>
        <dbReference type="Proteomes" id="UP000012015"/>
    </source>
</evidence>
<comment type="caution">
    <text evidence="2">The sequence shown here is derived from an EMBL/GenBank/DDBJ whole genome shotgun (WGS) entry which is preliminary data.</text>
</comment>
<organism evidence="2 3">
    <name type="scientific">Paeniglutamicibacter gangotriensis Lz1y</name>
    <dbReference type="NCBI Taxonomy" id="1276920"/>
    <lineage>
        <taxon>Bacteria</taxon>
        <taxon>Bacillati</taxon>
        <taxon>Actinomycetota</taxon>
        <taxon>Actinomycetes</taxon>
        <taxon>Micrococcales</taxon>
        <taxon>Micrococcaceae</taxon>
        <taxon>Paeniglutamicibacter</taxon>
    </lineage>
</organism>
<evidence type="ECO:0000256" key="1">
    <source>
        <dbReference type="SAM" id="Phobius"/>
    </source>
</evidence>
<dbReference type="EMBL" id="AOCK01000001">
    <property type="protein sequence ID" value="EMR00288.1"/>
    <property type="molecule type" value="Genomic_DNA"/>
</dbReference>
<feature type="transmembrane region" description="Helical" evidence="1">
    <location>
        <begin position="60"/>
        <end position="81"/>
    </location>
</feature>
<dbReference type="RefSeq" id="WP_007269502.1">
    <property type="nucleotide sequence ID" value="NZ_AOCK01000001.1"/>
</dbReference>
<gene>
    <name evidence="2" type="ORF">ADIAG_00295</name>
</gene>
<feature type="transmembrane region" description="Helical" evidence="1">
    <location>
        <begin position="158"/>
        <end position="181"/>
    </location>
</feature>
<feature type="transmembrane region" description="Helical" evidence="1">
    <location>
        <begin position="87"/>
        <end position="112"/>
    </location>
</feature>
<name>M7MV33_9MICC</name>
<dbReference type="Proteomes" id="UP000012015">
    <property type="component" value="Unassembled WGS sequence"/>
</dbReference>
<accession>M7MV33</accession>
<protein>
    <submittedName>
        <fullName evidence="2">Uncharacterized protein</fullName>
    </submittedName>
</protein>
<feature type="transmembrane region" description="Helical" evidence="1">
    <location>
        <begin position="188"/>
        <end position="206"/>
    </location>
</feature>
<feature type="transmembrane region" description="Helical" evidence="1">
    <location>
        <begin position="212"/>
        <end position="231"/>
    </location>
</feature>
<dbReference type="AlphaFoldDB" id="M7MV33"/>
<sequence>MFADASRFVTRHTATIHRRTAARNTNQSPTEEPALDPRAALASLNQAAATTRASIEPNTAVIYFVWAAAYLLGYGLLHGAAFGWLPLAYGTALVIGAVILLAAITYTAVAGIRSSSQIRGDSTFAGMAYGMSWMGGFLIVALFSIVISRLLADEHLLVTGWLINSVAILVVGIMYMAGAAIFGDRSMFLLGVCFTVLNAAGLIAGASAFISIFAIGGPILFVAAGITMLVLRRRESSGTVK</sequence>
<keyword evidence="1" id="KW-0472">Membrane</keyword>
<feature type="transmembrane region" description="Helical" evidence="1">
    <location>
        <begin position="133"/>
        <end position="152"/>
    </location>
</feature>
<dbReference type="PATRIC" id="fig|1276920.7.peg.289"/>
<dbReference type="STRING" id="1276920.ADIAG_00295"/>
<keyword evidence="1" id="KW-0812">Transmembrane</keyword>